<protein>
    <submittedName>
        <fullName evidence="2">Uncharacterized protein</fullName>
    </submittedName>
</protein>
<dbReference type="AlphaFoldDB" id="A0A9P0PUK1"/>
<dbReference type="Proteomes" id="UP001152888">
    <property type="component" value="Unassembled WGS sequence"/>
</dbReference>
<keyword evidence="3" id="KW-1185">Reference proteome</keyword>
<accession>A0A9P0PUK1</accession>
<evidence type="ECO:0000313" key="3">
    <source>
        <dbReference type="Proteomes" id="UP001152888"/>
    </source>
</evidence>
<comment type="caution">
    <text evidence="2">The sequence shown here is derived from an EMBL/GenBank/DDBJ whole genome shotgun (WGS) entry which is preliminary data.</text>
</comment>
<organism evidence="2 3">
    <name type="scientific">Acanthoscelides obtectus</name>
    <name type="common">Bean weevil</name>
    <name type="synonym">Bruchus obtectus</name>
    <dbReference type="NCBI Taxonomy" id="200917"/>
    <lineage>
        <taxon>Eukaryota</taxon>
        <taxon>Metazoa</taxon>
        <taxon>Ecdysozoa</taxon>
        <taxon>Arthropoda</taxon>
        <taxon>Hexapoda</taxon>
        <taxon>Insecta</taxon>
        <taxon>Pterygota</taxon>
        <taxon>Neoptera</taxon>
        <taxon>Endopterygota</taxon>
        <taxon>Coleoptera</taxon>
        <taxon>Polyphaga</taxon>
        <taxon>Cucujiformia</taxon>
        <taxon>Chrysomeloidea</taxon>
        <taxon>Chrysomelidae</taxon>
        <taxon>Bruchinae</taxon>
        <taxon>Bruchini</taxon>
        <taxon>Acanthoscelides</taxon>
    </lineage>
</organism>
<reference evidence="2" key="1">
    <citation type="submission" date="2022-03" db="EMBL/GenBank/DDBJ databases">
        <authorList>
            <person name="Sayadi A."/>
        </authorList>
    </citation>
    <scope>NUCLEOTIDE SEQUENCE</scope>
</reference>
<dbReference type="EMBL" id="CAKOFQ010007196">
    <property type="protein sequence ID" value="CAH1994312.1"/>
    <property type="molecule type" value="Genomic_DNA"/>
</dbReference>
<name>A0A9P0PUK1_ACAOB</name>
<evidence type="ECO:0000256" key="1">
    <source>
        <dbReference type="SAM" id="MobiDB-lite"/>
    </source>
</evidence>
<sequence>MEVDPGGFKEEAVPLIMGTELSGGESRSKTENMGPLTQMSSEQKTNEKLMMIIDDQAKKIRELMQTIKDQTGKIVSLTAQFFLLQEKHICKTRYNLHIC</sequence>
<evidence type="ECO:0000313" key="2">
    <source>
        <dbReference type="EMBL" id="CAH1994312.1"/>
    </source>
</evidence>
<proteinExistence type="predicted"/>
<feature type="region of interest" description="Disordered" evidence="1">
    <location>
        <begin position="1"/>
        <end position="42"/>
    </location>
</feature>
<gene>
    <name evidence="2" type="ORF">ACAOBT_LOCUS22052</name>
</gene>